<dbReference type="PROSITE" id="PS51272">
    <property type="entry name" value="SLH"/>
    <property type="match status" value="3"/>
</dbReference>
<dbReference type="Proteomes" id="UP000658690">
    <property type="component" value="Unassembled WGS sequence"/>
</dbReference>
<feature type="domain" description="SLH" evidence="1">
    <location>
        <begin position="56"/>
        <end position="119"/>
    </location>
</feature>
<accession>A0ABX1Z3M0</accession>
<feature type="domain" description="SLH" evidence="1">
    <location>
        <begin position="120"/>
        <end position="183"/>
    </location>
</feature>
<name>A0ABX1Z3M0_9BACL</name>
<dbReference type="InterPro" id="IPR051465">
    <property type="entry name" value="Cell_Envelope_Struct_Comp"/>
</dbReference>
<reference evidence="2 3" key="1">
    <citation type="submission" date="2019-10" db="EMBL/GenBank/DDBJ databases">
        <title>Description of Paenibacillus choica sp. nov.</title>
        <authorList>
            <person name="Carlier A."/>
            <person name="Qi S."/>
        </authorList>
    </citation>
    <scope>NUCLEOTIDE SEQUENCE [LARGE SCALE GENOMIC DNA]</scope>
    <source>
        <strain evidence="2 3">LMG 31460</strain>
    </source>
</reference>
<proteinExistence type="predicted"/>
<dbReference type="InterPro" id="IPR001119">
    <property type="entry name" value="SLH_dom"/>
</dbReference>
<dbReference type="PANTHER" id="PTHR43308">
    <property type="entry name" value="OUTER MEMBRANE PROTEIN ALPHA-RELATED"/>
    <property type="match status" value="1"/>
</dbReference>
<evidence type="ECO:0000259" key="1">
    <source>
        <dbReference type="PROSITE" id="PS51272"/>
    </source>
</evidence>
<feature type="domain" description="SLH" evidence="1">
    <location>
        <begin position="1"/>
        <end position="55"/>
    </location>
</feature>
<dbReference type="EMBL" id="WHOC01000071">
    <property type="protein sequence ID" value="NOU86949.1"/>
    <property type="molecule type" value="Genomic_DNA"/>
</dbReference>
<dbReference type="PANTHER" id="PTHR43308:SF5">
    <property type="entry name" value="S-LAYER PROTEIN _ PEPTIDOGLYCAN ENDO-BETA-N-ACETYLGLUCOSAMINIDASE"/>
    <property type="match status" value="1"/>
</dbReference>
<protein>
    <recommendedName>
        <fullName evidence="1">SLH domain-containing protein</fullName>
    </recommendedName>
</protein>
<evidence type="ECO:0000313" key="3">
    <source>
        <dbReference type="Proteomes" id="UP000658690"/>
    </source>
</evidence>
<keyword evidence="3" id="KW-1185">Reference proteome</keyword>
<sequence length="187" mass="20279">MTDIKGHWGEKTINTFVKLSFIDGYEDGTFHADDQITRAEFAMIISRIFDINGGTNPSVILNDIDSHWAKTAIEKLAGAGVIAGYEDATFKPYKTISREEMVVIISRIINLSMLDKDVSKGNLTDMASASSYAENQIKDAAEAGIISGKNNGIVDPQGTSTRAEALTIILNALNLSPQVKVLLDSLK</sequence>
<organism evidence="2 3">
    <name type="scientific">Paenibacillus germinis</name>
    <dbReference type="NCBI Taxonomy" id="2654979"/>
    <lineage>
        <taxon>Bacteria</taxon>
        <taxon>Bacillati</taxon>
        <taxon>Bacillota</taxon>
        <taxon>Bacilli</taxon>
        <taxon>Bacillales</taxon>
        <taxon>Paenibacillaceae</taxon>
        <taxon>Paenibacillus</taxon>
    </lineage>
</organism>
<evidence type="ECO:0000313" key="2">
    <source>
        <dbReference type="EMBL" id="NOU86949.1"/>
    </source>
</evidence>
<comment type="caution">
    <text evidence="2">The sequence shown here is derived from an EMBL/GenBank/DDBJ whole genome shotgun (WGS) entry which is preliminary data.</text>
</comment>
<dbReference type="Pfam" id="PF00395">
    <property type="entry name" value="SLH"/>
    <property type="match status" value="3"/>
</dbReference>
<gene>
    <name evidence="2" type="ORF">GC102_14340</name>
</gene>